<keyword evidence="2" id="KW-0472">Membrane</keyword>
<evidence type="ECO:0000313" key="4">
    <source>
        <dbReference type="Proteomes" id="UP000727456"/>
    </source>
</evidence>
<proteinExistence type="predicted"/>
<dbReference type="RefSeq" id="WP_341786257.1">
    <property type="nucleotide sequence ID" value="NZ_JAAOZC010000001.1"/>
</dbReference>
<reference evidence="3 4" key="1">
    <citation type="submission" date="2020-03" db="EMBL/GenBank/DDBJ databases">
        <title>Genomic Encyclopedia of Type Strains, Phase III (KMG-III): the genomes of soil and plant-associated and newly described type strains.</title>
        <authorList>
            <person name="Whitman W."/>
        </authorList>
    </citation>
    <scope>NUCLEOTIDE SEQUENCE [LARGE SCALE GENOMIC DNA]</scope>
    <source>
        <strain evidence="3 4">CECT 8804</strain>
    </source>
</reference>
<organism evidence="3 4">
    <name type="scientific">Sphingomonas vulcanisoli</name>
    <dbReference type="NCBI Taxonomy" id="1658060"/>
    <lineage>
        <taxon>Bacteria</taxon>
        <taxon>Pseudomonadati</taxon>
        <taxon>Pseudomonadota</taxon>
        <taxon>Alphaproteobacteria</taxon>
        <taxon>Sphingomonadales</taxon>
        <taxon>Sphingomonadaceae</taxon>
        <taxon>Sphingomonas</taxon>
    </lineage>
</organism>
<gene>
    <name evidence="3" type="ORF">FHS31_000259</name>
</gene>
<evidence type="ECO:0000256" key="2">
    <source>
        <dbReference type="SAM" id="Phobius"/>
    </source>
</evidence>
<keyword evidence="2" id="KW-0812">Transmembrane</keyword>
<feature type="transmembrane region" description="Helical" evidence="2">
    <location>
        <begin position="74"/>
        <end position="96"/>
    </location>
</feature>
<keyword evidence="2" id="KW-1133">Transmembrane helix</keyword>
<name>A0ABX0TME1_9SPHN</name>
<accession>A0ABX0TME1</accession>
<keyword evidence="4" id="KW-1185">Reference proteome</keyword>
<feature type="transmembrane region" description="Helical" evidence="2">
    <location>
        <begin position="156"/>
        <end position="174"/>
    </location>
</feature>
<evidence type="ECO:0000313" key="3">
    <source>
        <dbReference type="EMBL" id="NIJ06677.1"/>
    </source>
</evidence>
<dbReference type="Proteomes" id="UP000727456">
    <property type="component" value="Unassembled WGS sequence"/>
</dbReference>
<sequence>MPLAPGQSSNDVFRKIDPLFRERGTRHETSNDTLTFTKKDQAAQDKMSVFDSGILWVENRIAGSVMRYHLVSRALLFCFLAPLLFIGFAQLTIALYKPDKPAAEATAAKAKKTLAKDMAMPLNPIDKFLGAPEPDKPKDGKDKPAAGRNRKPSPTAAYVFASLFAILYVVGRILEDVLVKRLFMRTLAGAPVVTASDLHRPYQGTV</sequence>
<feature type="compositionally biased region" description="Basic and acidic residues" evidence="1">
    <location>
        <begin position="133"/>
        <end position="145"/>
    </location>
</feature>
<dbReference type="EMBL" id="JAAOZC010000001">
    <property type="protein sequence ID" value="NIJ06677.1"/>
    <property type="molecule type" value="Genomic_DNA"/>
</dbReference>
<comment type="caution">
    <text evidence="3">The sequence shown here is derived from an EMBL/GenBank/DDBJ whole genome shotgun (WGS) entry which is preliminary data.</text>
</comment>
<protein>
    <submittedName>
        <fullName evidence="3">Uncharacterized protein</fullName>
    </submittedName>
</protein>
<evidence type="ECO:0000256" key="1">
    <source>
        <dbReference type="SAM" id="MobiDB-lite"/>
    </source>
</evidence>
<feature type="region of interest" description="Disordered" evidence="1">
    <location>
        <begin position="128"/>
        <end position="152"/>
    </location>
</feature>